<name>A0A076MZS9_AMYME</name>
<dbReference type="AlphaFoldDB" id="A0A076MZS9"/>
<dbReference type="STRING" id="1068978.AMETH_6832"/>
<dbReference type="PATRIC" id="fig|1068978.7.peg.7339"/>
<dbReference type="eggNOG" id="COG2350">
    <property type="taxonomic scope" value="Bacteria"/>
</dbReference>
<dbReference type="InterPro" id="IPR005545">
    <property type="entry name" value="YCII"/>
</dbReference>
<dbReference type="KEGG" id="amq:AMETH_6832"/>
<proteinExistence type="inferred from homology"/>
<dbReference type="PANTHER" id="PTHR37828:SF1">
    <property type="entry name" value="YCII-RELATED DOMAIN-CONTAINING PROTEIN"/>
    <property type="match status" value="1"/>
</dbReference>
<dbReference type="Pfam" id="PF03795">
    <property type="entry name" value="YCII"/>
    <property type="match status" value="1"/>
</dbReference>
<keyword evidence="4" id="KW-1185">Reference proteome</keyword>
<dbReference type="RefSeq" id="WP_017985700.1">
    <property type="nucleotide sequence ID" value="NZ_AQUL01000001.1"/>
</dbReference>
<dbReference type="SUPFAM" id="SSF54909">
    <property type="entry name" value="Dimeric alpha+beta barrel"/>
    <property type="match status" value="1"/>
</dbReference>
<evidence type="ECO:0000256" key="1">
    <source>
        <dbReference type="ARBA" id="ARBA00007689"/>
    </source>
</evidence>
<dbReference type="EMBL" id="CP009110">
    <property type="protein sequence ID" value="AIJ26924.1"/>
    <property type="molecule type" value="Genomic_DNA"/>
</dbReference>
<dbReference type="PANTHER" id="PTHR37828">
    <property type="entry name" value="GSR2449 PROTEIN"/>
    <property type="match status" value="1"/>
</dbReference>
<reference evidence="3 4" key="1">
    <citation type="submission" date="2014-07" db="EMBL/GenBank/DDBJ databases">
        <title>Whole Genome Sequence of the Amycolatopsis methanolica 239.</title>
        <authorList>
            <person name="Tang B."/>
        </authorList>
    </citation>
    <scope>NUCLEOTIDE SEQUENCE [LARGE SCALE GENOMIC DNA]</scope>
    <source>
        <strain evidence="3 4">239</strain>
    </source>
</reference>
<evidence type="ECO:0000313" key="4">
    <source>
        <dbReference type="Proteomes" id="UP000062973"/>
    </source>
</evidence>
<dbReference type="HOGENOM" id="CLU_110355_7_0_11"/>
<gene>
    <name evidence="3" type="ORF">AMETH_6832</name>
</gene>
<evidence type="ECO:0000313" key="3">
    <source>
        <dbReference type="EMBL" id="AIJ26924.1"/>
    </source>
</evidence>
<sequence>MAWFLVQTVYDQGKYGEVRPRHREYLAKLAAEGTVAVAGPFADDSGGAFLIQAEDADALQAVLDADPYVVEGALESFTVREFKPTLGAWIQ</sequence>
<evidence type="ECO:0000259" key="2">
    <source>
        <dbReference type="Pfam" id="PF03795"/>
    </source>
</evidence>
<organism evidence="3 4">
    <name type="scientific">Amycolatopsis methanolica 239</name>
    <dbReference type="NCBI Taxonomy" id="1068978"/>
    <lineage>
        <taxon>Bacteria</taxon>
        <taxon>Bacillati</taxon>
        <taxon>Actinomycetota</taxon>
        <taxon>Actinomycetes</taxon>
        <taxon>Pseudonocardiales</taxon>
        <taxon>Pseudonocardiaceae</taxon>
        <taxon>Amycolatopsis</taxon>
        <taxon>Amycolatopsis methanolica group</taxon>
    </lineage>
</organism>
<protein>
    <submittedName>
        <fullName evidence="3">YCII-related protein</fullName>
    </submittedName>
</protein>
<dbReference type="Gene3D" id="3.30.70.1060">
    <property type="entry name" value="Dimeric alpha+beta barrel"/>
    <property type="match status" value="1"/>
</dbReference>
<dbReference type="InterPro" id="IPR011008">
    <property type="entry name" value="Dimeric_a/b-barrel"/>
</dbReference>
<dbReference type="Proteomes" id="UP000062973">
    <property type="component" value="Chromosome"/>
</dbReference>
<dbReference type="OrthoDB" id="8968203at2"/>
<accession>A0A076MZS9</accession>
<feature type="domain" description="YCII-related" evidence="2">
    <location>
        <begin position="16"/>
        <end position="83"/>
    </location>
</feature>
<comment type="similarity">
    <text evidence="1">Belongs to the YciI family.</text>
</comment>